<feature type="compositionally biased region" description="Pro residues" evidence="1">
    <location>
        <begin position="1"/>
        <end position="14"/>
    </location>
</feature>
<accession>A0A6J4L6X0</accession>
<evidence type="ECO:0000256" key="1">
    <source>
        <dbReference type="SAM" id="MobiDB-lite"/>
    </source>
</evidence>
<protein>
    <submittedName>
        <fullName evidence="2">Uncharacterized protein</fullName>
    </submittedName>
</protein>
<sequence>APDPPPARPAPSRAPPGGARVRAGAPVRHAAGAGGDPAGVAEAAAGEGAAAADAGAGGGDVDRADAGVQRGPRVLVARVAHHDGGAQADDLRVLRPRGAGGADRDRGEHAGRAVPGGARPGRARGHRRHHAPPRRAVRPRPVEAAGARGGGVRPAHHRRERVGDARVLGRAHGGGVGGAAGGDPRALPGARGPARAASAAAHRGAAARDDAALRGDAARGARHHLHRLFRARDHPRHHPHGRRGVVDAPAGQRPGARHLVPAQRGRAARGGGDGRLRQPRDPPRRRAPLRLRHHGARAEHGHAAHGLRAAPRRDGGAGRHPRRPGPRQPPAGPAAGGDAPRPHRQRGARRRPRPHARRGDRRHHLHAPHRRARPRRRPPDRPVGPAGGRPRPRRREAAPQHLVQHRAPGHGPRPRVERPARANGPGGGGPPGPFWRPRMGAAKAGPPAPGEV</sequence>
<feature type="compositionally biased region" description="Basic and acidic residues" evidence="1">
    <location>
        <begin position="102"/>
        <end position="111"/>
    </location>
</feature>
<feature type="compositionally biased region" description="Low complexity" evidence="1">
    <location>
        <begin position="38"/>
        <end position="54"/>
    </location>
</feature>
<gene>
    <name evidence="2" type="ORF">AVDCRST_MAG68-2207</name>
</gene>
<feature type="compositionally biased region" description="Basic residues" evidence="1">
    <location>
        <begin position="121"/>
        <end position="138"/>
    </location>
</feature>
<feature type="non-terminal residue" evidence="2">
    <location>
        <position position="1"/>
    </location>
</feature>
<feature type="compositionally biased region" description="Gly residues" evidence="1">
    <location>
        <begin position="171"/>
        <end position="181"/>
    </location>
</feature>
<feature type="region of interest" description="Disordered" evidence="1">
    <location>
        <begin position="1"/>
        <end position="66"/>
    </location>
</feature>
<feature type="compositionally biased region" description="Basic residues" evidence="1">
    <location>
        <begin position="342"/>
        <end position="378"/>
    </location>
</feature>
<organism evidence="2">
    <name type="scientific">uncultured Gemmatimonadota bacterium</name>
    <dbReference type="NCBI Taxonomy" id="203437"/>
    <lineage>
        <taxon>Bacteria</taxon>
        <taxon>Pseudomonadati</taxon>
        <taxon>Gemmatimonadota</taxon>
        <taxon>environmental samples</taxon>
    </lineage>
</organism>
<dbReference type="AlphaFoldDB" id="A0A6J4L6X0"/>
<feature type="region of interest" description="Disordered" evidence="1">
    <location>
        <begin position="87"/>
        <end position="212"/>
    </location>
</feature>
<name>A0A6J4L6X0_9BACT</name>
<feature type="region of interest" description="Disordered" evidence="1">
    <location>
        <begin position="229"/>
        <end position="452"/>
    </location>
</feature>
<dbReference type="EMBL" id="CADCTW010000102">
    <property type="protein sequence ID" value="CAA9325509.1"/>
    <property type="molecule type" value="Genomic_DNA"/>
</dbReference>
<feature type="compositionally biased region" description="Basic and acidic residues" evidence="1">
    <location>
        <begin position="272"/>
        <end position="284"/>
    </location>
</feature>
<feature type="compositionally biased region" description="Low complexity" evidence="1">
    <location>
        <begin position="182"/>
        <end position="204"/>
    </location>
</feature>
<reference evidence="2" key="1">
    <citation type="submission" date="2020-02" db="EMBL/GenBank/DDBJ databases">
        <authorList>
            <person name="Meier V. D."/>
        </authorList>
    </citation>
    <scope>NUCLEOTIDE SEQUENCE</scope>
    <source>
        <strain evidence="2">AVDCRST_MAG68</strain>
    </source>
</reference>
<evidence type="ECO:0000313" key="2">
    <source>
        <dbReference type="EMBL" id="CAA9325509.1"/>
    </source>
</evidence>
<feature type="compositionally biased region" description="Low complexity" evidence="1">
    <location>
        <begin position="15"/>
        <end position="31"/>
    </location>
</feature>
<feature type="compositionally biased region" description="Basic residues" evidence="1">
    <location>
        <begin position="229"/>
        <end position="243"/>
    </location>
</feature>
<feature type="non-terminal residue" evidence="2">
    <location>
        <position position="452"/>
    </location>
</feature>
<feature type="compositionally biased region" description="Basic residues" evidence="1">
    <location>
        <begin position="285"/>
        <end position="295"/>
    </location>
</feature>
<proteinExistence type="predicted"/>